<feature type="domain" description="Cytochrome C biogenesis protein transmembrane" evidence="8">
    <location>
        <begin position="10"/>
        <end position="218"/>
    </location>
</feature>
<feature type="transmembrane region" description="Helical" evidence="7">
    <location>
        <begin position="92"/>
        <end position="111"/>
    </location>
</feature>
<keyword evidence="10" id="KW-1185">Reference proteome</keyword>
<dbReference type="STRING" id="641238.SAMN04490244_11639"/>
<evidence type="ECO:0000256" key="2">
    <source>
        <dbReference type="ARBA" id="ARBA00006143"/>
    </source>
</evidence>
<sequence length="246" mass="25400">MLEISGIGVFAAFLAGAISFLSPCVLPLVPGYVSFIAGQPGLRTAQHVGMLARSRALGLSACFVLGFSTVFVALGAGASALGSLLLTWRTELNFVGGAIIVLFGLVMLGVLRIGGLARDTRFHLDVPGGRPIGAYVLGLAFAFGWTPCIGPILGAILTVSASAGSLSNGVWLLAIYSIGLGVPFLLAALFTDAIAARVKRIGQAGRWLYRGAGGVMVLMGLAIMTGQLSRFAYWLLATFPSLGRIG</sequence>
<organism evidence="9 10">
    <name type="scientific">Tranquillimonas rosea</name>
    <dbReference type="NCBI Taxonomy" id="641238"/>
    <lineage>
        <taxon>Bacteria</taxon>
        <taxon>Pseudomonadati</taxon>
        <taxon>Pseudomonadota</taxon>
        <taxon>Alphaproteobacteria</taxon>
        <taxon>Rhodobacterales</taxon>
        <taxon>Roseobacteraceae</taxon>
        <taxon>Tranquillimonas</taxon>
    </lineage>
</organism>
<evidence type="ECO:0000256" key="7">
    <source>
        <dbReference type="SAM" id="Phobius"/>
    </source>
</evidence>
<dbReference type="GO" id="GO:0016020">
    <property type="term" value="C:membrane"/>
    <property type="evidence" value="ECO:0007669"/>
    <property type="project" value="UniProtKB-SubCell"/>
</dbReference>
<dbReference type="PANTHER" id="PTHR31272:SF4">
    <property type="entry name" value="CYTOCHROME C-TYPE BIOGENESIS PROTEIN HI_1454-RELATED"/>
    <property type="match status" value="1"/>
</dbReference>
<dbReference type="InterPro" id="IPR051790">
    <property type="entry name" value="Cytochrome_c-biogenesis_DsbD"/>
</dbReference>
<evidence type="ECO:0000256" key="5">
    <source>
        <dbReference type="ARBA" id="ARBA00022989"/>
    </source>
</evidence>
<feature type="transmembrane region" description="Helical" evidence="7">
    <location>
        <begin position="207"/>
        <end position="226"/>
    </location>
</feature>
<reference evidence="9 10" key="1">
    <citation type="submission" date="2016-10" db="EMBL/GenBank/DDBJ databases">
        <authorList>
            <person name="de Groot N.N."/>
        </authorList>
    </citation>
    <scope>NUCLEOTIDE SEQUENCE [LARGE SCALE GENOMIC DNA]</scope>
    <source>
        <strain evidence="9 10">DSM 23042</strain>
    </source>
</reference>
<keyword evidence="4" id="KW-0201">Cytochrome c-type biogenesis</keyword>
<proteinExistence type="inferred from homology"/>
<dbReference type="Pfam" id="PF02683">
    <property type="entry name" value="DsbD_TM"/>
    <property type="match status" value="1"/>
</dbReference>
<dbReference type="Proteomes" id="UP000198885">
    <property type="component" value="Unassembled WGS sequence"/>
</dbReference>
<dbReference type="EMBL" id="FOGU01000016">
    <property type="protein sequence ID" value="SES39877.1"/>
    <property type="molecule type" value="Genomic_DNA"/>
</dbReference>
<gene>
    <name evidence="9" type="ORF">SAMN04490244_11639</name>
</gene>
<feature type="transmembrane region" description="Helical" evidence="7">
    <location>
        <begin position="132"/>
        <end position="157"/>
    </location>
</feature>
<feature type="transmembrane region" description="Helical" evidence="7">
    <location>
        <begin position="169"/>
        <end position="195"/>
    </location>
</feature>
<comment type="similarity">
    <text evidence="2">Belongs to the DsbD family.</text>
</comment>
<protein>
    <submittedName>
        <fullName evidence="9">Cytochrome c-type biogenesis protein</fullName>
    </submittedName>
</protein>
<dbReference type="GO" id="GO:0017004">
    <property type="term" value="P:cytochrome complex assembly"/>
    <property type="evidence" value="ECO:0007669"/>
    <property type="project" value="UniProtKB-KW"/>
</dbReference>
<name>A0A1H9X1W8_9RHOB</name>
<evidence type="ECO:0000256" key="3">
    <source>
        <dbReference type="ARBA" id="ARBA00022692"/>
    </source>
</evidence>
<evidence type="ECO:0000259" key="8">
    <source>
        <dbReference type="Pfam" id="PF02683"/>
    </source>
</evidence>
<accession>A0A1H9X1W8</accession>
<evidence type="ECO:0000256" key="4">
    <source>
        <dbReference type="ARBA" id="ARBA00022748"/>
    </source>
</evidence>
<evidence type="ECO:0000256" key="6">
    <source>
        <dbReference type="ARBA" id="ARBA00023136"/>
    </source>
</evidence>
<evidence type="ECO:0000256" key="1">
    <source>
        <dbReference type="ARBA" id="ARBA00004141"/>
    </source>
</evidence>
<dbReference type="InterPro" id="IPR003834">
    <property type="entry name" value="Cyt_c_assmbl_TM_dom"/>
</dbReference>
<dbReference type="AlphaFoldDB" id="A0A1H9X1W8"/>
<feature type="transmembrane region" description="Helical" evidence="7">
    <location>
        <begin position="56"/>
        <end position="86"/>
    </location>
</feature>
<keyword evidence="6 7" id="KW-0472">Membrane</keyword>
<dbReference type="PANTHER" id="PTHR31272">
    <property type="entry name" value="CYTOCHROME C-TYPE BIOGENESIS PROTEIN HI_1454-RELATED"/>
    <property type="match status" value="1"/>
</dbReference>
<comment type="subcellular location">
    <subcellularLocation>
        <location evidence="1">Membrane</location>
        <topology evidence="1">Multi-pass membrane protein</topology>
    </subcellularLocation>
</comment>
<keyword evidence="5 7" id="KW-1133">Transmembrane helix</keyword>
<evidence type="ECO:0000313" key="10">
    <source>
        <dbReference type="Proteomes" id="UP000198885"/>
    </source>
</evidence>
<dbReference type="RefSeq" id="WP_177190537.1">
    <property type="nucleotide sequence ID" value="NZ_FOGU01000016.1"/>
</dbReference>
<evidence type="ECO:0000313" key="9">
    <source>
        <dbReference type="EMBL" id="SES39877.1"/>
    </source>
</evidence>
<keyword evidence="3 7" id="KW-0812">Transmembrane</keyword>
<feature type="transmembrane region" description="Helical" evidence="7">
    <location>
        <begin position="6"/>
        <end position="35"/>
    </location>
</feature>